<evidence type="ECO:0000256" key="5">
    <source>
        <dbReference type="ARBA" id="ARBA00022490"/>
    </source>
</evidence>
<comment type="catalytic activity">
    <reaction evidence="1 10">
        <text>D-fructose 6-phosphate + L-glutamine = D-glucosamine 6-phosphate + L-glutamate</text>
        <dbReference type="Rhea" id="RHEA:13237"/>
        <dbReference type="ChEBI" id="CHEBI:29985"/>
        <dbReference type="ChEBI" id="CHEBI:58359"/>
        <dbReference type="ChEBI" id="CHEBI:58725"/>
        <dbReference type="ChEBI" id="CHEBI:61527"/>
        <dbReference type="EC" id="2.6.1.16"/>
    </reaction>
</comment>
<dbReference type="GO" id="GO:0097367">
    <property type="term" value="F:carbohydrate derivative binding"/>
    <property type="evidence" value="ECO:0007669"/>
    <property type="project" value="InterPro"/>
</dbReference>
<dbReference type="HAMAP" id="MF_00164">
    <property type="entry name" value="GlmS"/>
    <property type="match status" value="1"/>
</dbReference>
<dbReference type="AlphaFoldDB" id="A0A7I9VJB6"/>
<dbReference type="FunFam" id="3.40.50.10490:FF:000001">
    <property type="entry name" value="Glutamine--fructose-6-phosphate aminotransferase [isomerizing]"/>
    <property type="match status" value="1"/>
</dbReference>
<evidence type="ECO:0000256" key="4">
    <source>
        <dbReference type="ARBA" id="ARBA00016090"/>
    </source>
</evidence>
<dbReference type="GO" id="GO:0005829">
    <property type="term" value="C:cytosol"/>
    <property type="evidence" value="ECO:0007669"/>
    <property type="project" value="TreeGrafter"/>
</dbReference>
<keyword evidence="6 10" id="KW-0032">Aminotransferase</keyword>
<proteinExistence type="inferred from homology"/>
<evidence type="ECO:0000256" key="10">
    <source>
        <dbReference type="HAMAP-Rule" id="MF_00164"/>
    </source>
</evidence>
<evidence type="ECO:0000259" key="12">
    <source>
        <dbReference type="PROSITE" id="PS51464"/>
    </source>
</evidence>
<evidence type="ECO:0000256" key="2">
    <source>
        <dbReference type="ARBA" id="ARBA00004496"/>
    </source>
</evidence>
<protein>
    <recommendedName>
        <fullName evidence="4 10">Glutamine--fructose-6-phosphate aminotransferase [isomerizing]</fullName>
        <ecNumber evidence="3 10">2.6.1.16</ecNumber>
    </recommendedName>
    <alternativeName>
        <fullName evidence="10">D-fructose-6-phosphate amidotransferase</fullName>
    </alternativeName>
    <alternativeName>
        <fullName evidence="10">GFAT</fullName>
    </alternativeName>
    <alternativeName>
        <fullName evidence="10">Glucosamine-6-phosphate synthase</fullName>
    </alternativeName>
    <alternativeName>
        <fullName evidence="10">Hexosephosphate aminotransferase</fullName>
    </alternativeName>
    <alternativeName>
        <fullName evidence="10">L-glutamine--D-fructose-6-phosphate amidotransferase</fullName>
    </alternativeName>
</protein>
<dbReference type="InterPro" id="IPR005855">
    <property type="entry name" value="GFAT"/>
</dbReference>
<feature type="domain" description="SIS" evidence="12">
    <location>
        <begin position="465"/>
        <end position="606"/>
    </location>
</feature>
<evidence type="ECO:0000256" key="3">
    <source>
        <dbReference type="ARBA" id="ARBA00012916"/>
    </source>
</evidence>
<feature type="active site" description="Nucleophile; for GATase activity" evidence="10">
    <location>
        <position position="2"/>
    </location>
</feature>
<dbReference type="Pfam" id="PF13522">
    <property type="entry name" value="GATase_6"/>
    <property type="match status" value="1"/>
</dbReference>
<dbReference type="InterPro" id="IPR029055">
    <property type="entry name" value="Ntn_hydrolases_N"/>
</dbReference>
<feature type="domain" description="Glutamine amidotransferase type-2" evidence="11">
    <location>
        <begin position="2"/>
        <end position="218"/>
    </location>
</feature>
<dbReference type="EC" id="2.6.1.16" evidence="3 10"/>
<evidence type="ECO:0000256" key="7">
    <source>
        <dbReference type="ARBA" id="ARBA00022679"/>
    </source>
</evidence>
<keyword evidence="9" id="KW-0315">Glutamine amidotransferase</keyword>
<dbReference type="GO" id="GO:0046349">
    <property type="term" value="P:amino sugar biosynthetic process"/>
    <property type="evidence" value="ECO:0007669"/>
    <property type="project" value="UniProtKB-ARBA"/>
</dbReference>
<dbReference type="PANTHER" id="PTHR10937">
    <property type="entry name" value="GLUCOSAMINE--FRUCTOSE-6-PHOSPHATE AMINOTRANSFERASE, ISOMERIZING"/>
    <property type="match status" value="1"/>
</dbReference>
<organism evidence="13 14">
    <name type="scientific">Anaeromyxobacter diazotrophicus</name>
    <dbReference type="NCBI Taxonomy" id="2590199"/>
    <lineage>
        <taxon>Bacteria</taxon>
        <taxon>Pseudomonadati</taxon>
        <taxon>Myxococcota</taxon>
        <taxon>Myxococcia</taxon>
        <taxon>Myxococcales</taxon>
        <taxon>Cystobacterineae</taxon>
        <taxon>Anaeromyxobacteraceae</taxon>
        <taxon>Anaeromyxobacter</taxon>
    </lineage>
</organism>
<evidence type="ECO:0000256" key="8">
    <source>
        <dbReference type="ARBA" id="ARBA00022737"/>
    </source>
</evidence>
<comment type="subunit">
    <text evidence="10">Homodimer.</text>
</comment>
<dbReference type="SUPFAM" id="SSF53697">
    <property type="entry name" value="SIS domain"/>
    <property type="match status" value="1"/>
</dbReference>
<dbReference type="InterPro" id="IPR035466">
    <property type="entry name" value="GlmS/AgaS_SIS"/>
</dbReference>
<gene>
    <name evidence="13" type="primary">glmS_2</name>
    <name evidence="10" type="synonym">glmS</name>
    <name evidence="13" type="ORF">AMYX_10200</name>
</gene>
<dbReference type="CDD" id="cd05009">
    <property type="entry name" value="SIS_GlmS_GlmD_2"/>
    <property type="match status" value="1"/>
</dbReference>
<dbReference type="FunFam" id="3.40.50.10490:FF:000002">
    <property type="entry name" value="Glutamine--fructose-6-phosphate aminotransferase [isomerizing]"/>
    <property type="match status" value="1"/>
</dbReference>
<evidence type="ECO:0000256" key="1">
    <source>
        <dbReference type="ARBA" id="ARBA00001031"/>
    </source>
</evidence>
<comment type="function">
    <text evidence="10">Catalyzes the first step in hexosamine metabolism, converting fructose-6P into glucosamine-6P using glutamine as a nitrogen source.</text>
</comment>
<dbReference type="InterPro" id="IPR017932">
    <property type="entry name" value="GATase_2_dom"/>
</dbReference>
<dbReference type="GO" id="GO:0004360">
    <property type="term" value="F:glutamine-fructose-6-phosphate transaminase (isomerizing) activity"/>
    <property type="evidence" value="ECO:0007669"/>
    <property type="project" value="UniProtKB-UniRule"/>
</dbReference>
<dbReference type="NCBIfam" id="NF001484">
    <property type="entry name" value="PRK00331.1"/>
    <property type="match status" value="1"/>
</dbReference>
<reference evidence="14" key="1">
    <citation type="journal article" date="2020" name="Appl. Environ. Microbiol.">
        <title>Diazotrophic Anaeromyxobacter Isolates from Soils.</title>
        <authorList>
            <person name="Masuda Y."/>
            <person name="Yamanaka H."/>
            <person name="Xu Z.X."/>
            <person name="Shiratori Y."/>
            <person name="Aono T."/>
            <person name="Amachi S."/>
            <person name="Senoo K."/>
            <person name="Itoh H."/>
        </authorList>
    </citation>
    <scope>NUCLEOTIDE SEQUENCE [LARGE SCALE GENOMIC DNA]</scope>
    <source>
        <strain evidence="14">R267</strain>
    </source>
</reference>
<dbReference type="CDD" id="cd00714">
    <property type="entry name" value="GFAT"/>
    <property type="match status" value="1"/>
</dbReference>
<dbReference type="InterPro" id="IPR046348">
    <property type="entry name" value="SIS_dom_sf"/>
</dbReference>
<keyword evidence="8" id="KW-0677">Repeat</keyword>
<evidence type="ECO:0000256" key="6">
    <source>
        <dbReference type="ARBA" id="ARBA00022576"/>
    </source>
</evidence>
<dbReference type="CDD" id="cd05008">
    <property type="entry name" value="SIS_GlmS_GlmD_1"/>
    <property type="match status" value="1"/>
</dbReference>
<dbReference type="EMBL" id="BJTG01000002">
    <property type="protein sequence ID" value="GEJ56279.1"/>
    <property type="molecule type" value="Genomic_DNA"/>
</dbReference>
<accession>A0A7I9VJB6</accession>
<dbReference type="GO" id="GO:0005975">
    <property type="term" value="P:carbohydrate metabolic process"/>
    <property type="evidence" value="ECO:0007669"/>
    <property type="project" value="UniProtKB-UniRule"/>
</dbReference>
<dbReference type="Pfam" id="PF01380">
    <property type="entry name" value="SIS"/>
    <property type="match status" value="2"/>
</dbReference>
<dbReference type="FunFam" id="3.60.20.10:FF:000006">
    <property type="entry name" value="Glutamine--fructose-6-phosphate aminotransferase [isomerizing]"/>
    <property type="match status" value="1"/>
</dbReference>
<dbReference type="RefSeq" id="WP_176063602.1">
    <property type="nucleotide sequence ID" value="NZ_BJTG01000002.1"/>
</dbReference>
<dbReference type="Gene3D" id="3.40.50.10490">
    <property type="entry name" value="Glucose-6-phosphate isomerase like protein, domain 1"/>
    <property type="match status" value="2"/>
</dbReference>
<dbReference type="Proteomes" id="UP000503640">
    <property type="component" value="Unassembled WGS sequence"/>
</dbReference>
<dbReference type="Gene3D" id="3.60.20.10">
    <property type="entry name" value="Glutamine Phosphoribosylpyrophosphate, subunit 1, domain 1"/>
    <property type="match status" value="1"/>
</dbReference>
<dbReference type="GO" id="GO:0006487">
    <property type="term" value="P:protein N-linked glycosylation"/>
    <property type="evidence" value="ECO:0007669"/>
    <property type="project" value="TreeGrafter"/>
</dbReference>
<dbReference type="InterPro" id="IPR047084">
    <property type="entry name" value="GFAT_N"/>
</dbReference>
<keyword evidence="7 10" id="KW-0808">Transferase</keyword>
<dbReference type="PROSITE" id="PS51278">
    <property type="entry name" value="GATASE_TYPE_2"/>
    <property type="match status" value="1"/>
</dbReference>
<feature type="initiator methionine" description="Removed" evidence="10">
    <location>
        <position position="1"/>
    </location>
</feature>
<dbReference type="GO" id="GO:0006002">
    <property type="term" value="P:fructose 6-phosphate metabolic process"/>
    <property type="evidence" value="ECO:0007669"/>
    <property type="project" value="TreeGrafter"/>
</dbReference>
<feature type="active site" description="For Fru-6P isomerization activity" evidence="10">
    <location>
        <position position="611"/>
    </location>
</feature>
<sequence>MCGIVGYIGGREAAPFLVEGLRRLEYRGYDSAGAAFLVGGRVVINKATGRVSALAGALLGAGHGARTGIGHTRWATHGRPSDRNAHPHPDCQGRIAVVHNGIVENYRELKEELAAAGHRFASETDTEVLAHLVESQRNGDGLAQAVRRALRRVEGTFALAVLSADDPEVLIAARHGSPLIVGEGEGERLLASDIPALLPFTRDQLVLDDGEVAILTRDGVEVSRLLDGARTVRHAARVEWDLATAEKGGEPHFMRKEILEQPRALRDTLCGRVGLDGLPRLEELALGAGEARALEHVELIACGTSWHAGLVATRHLAELARLRASAEVASEYRYRPALPLGAEGGGKALVVAVSQSGETADTLAAMRAAAAGGARPVAVVNVVGSSIAREAEGVLYTRAGPEISVASTKAFSTQVATLFLLAAHLGRLRGTLSESGARELLAALGRVPDQLEAMLPEVAAQARALAPRLLDKRGALYLGRGYGFPLALEGALKLKEITYLHADGYPAGEMKHGPIALVGPQTLVVVVAPQDRLHAKTLSNLEEVKARDGFVVAIGTEGDRELARLADAVFWLPPAPEPLNPLLAAAPLQLLAYELSVALGRDVDQPRNLAKSVTVE</sequence>
<feature type="domain" description="SIS" evidence="12">
    <location>
        <begin position="286"/>
        <end position="431"/>
    </location>
</feature>
<dbReference type="SUPFAM" id="SSF56235">
    <property type="entry name" value="N-terminal nucleophile aminohydrolases (Ntn hydrolases)"/>
    <property type="match status" value="1"/>
</dbReference>
<comment type="subcellular location">
    <subcellularLocation>
        <location evidence="2 10">Cytoplasm</location>
    </subcellularLocation>
</comment>
<dbReference type="InterPro" id="IPR035490">
    <property type="entry name" value="GlmS/FrlB_SIS"/>
</dbReference>
<keyword evidence="5 10" id="KW-0963">Cytoplasm</keyword>
<dbReference type="PROSITE" id="PS51464">
    <property type="entry name" value="SIS"/>
    <property type="match status" value="2"/>
</dbReference>
<evidence type="ECO:0000256" key="9">
    <source>
        <dbReference type="ARBA" id="ARBA00022962"/>
    </source>
</evidence>
<dbReference type="InterPro" id="IPR001347">
    <property type="entry name" value="SIS_dom"/>
</dbReference>
<evidence type="ECO:0000313" key="13">
    <source>
        <dbReference type="EMBL" id="GEJ56279.1"/>
    </source>
</evidence>
<evidence type="ECO:0000259" key="11">
    <source>
        <dbReference type="PROSITE" id="PS51278"/>
    </source>
</evidence>
<name>A0A7I9VJB6_9BACT</name>
<dbReference type="PANTHER" id="PTHR10937:SF0">
    <property type="entry name" value="GLUTAMINE--FRUCTOSE-6-PHOSPHATE TRANSAMINASE (ISOMERIZING)"/>
    <property type="match status" value="1"/>
</dbReference>
<keyword evidence="14" id="KW-1185">Reference proteome</keyword>
<dbReference type="NCBIfam" id="TIGR01135">
    <property type="entry name" value="glmS"/>
    <property type="match status" value="1"/>
</dbReference>
<dbReference type="GO" id="GO:0006047">
    <property type="term" value="P:UDP-N-acetylglucosamine metabolic process"/>
    <property type="evidence" value="ECO:0007669"/>
    <property type="project" value="TreeGrafter"/>
</dbReference>
<evidence type="ECO:0000313" key="14">
    <source>
        <dbReference type="Proteomes" id="UP000503640"/>
    </source>
</evidence>
<comment type="caution">
    <text evidence="13">The sequence shown here is derived from an EMBL/GenBank/DDBJ whole genome shotgun (WGS) entry which is preliminary data.</text>
</comment>